<evidence type="ECO:0000256" key="4">
    <source>
        <dbReference type="ARBA" id="ARBA00022454"/>
    </source>
</evidence>
<evidence type="ECO:0000313" key="16">
    <source>
        <dbReference type="EMBL" id="OAQ28409.1"/>
    </source>
</evidence>
<dbReference type="PROSITE" id="PS50020">
    <property type="entry name" value="WW_DOMAIN_2"/>
    <property type="match status" value="1"/>
</dbReference>
<dbReference type="InterPro" id="IPR038190">
    <property type="entry name" value="SRI_sf"/>
</dbReference>
<dbReference type="EMBL" id="KV442049">
    <property type="protein sequence ID" value="OAQ28409.1"/>
    <property type="molecule type" value="Genomic_DNA"/>
</dbReference>
<evidence type="ECO:0000256" key="8">
    <source>
        <dbReference type="ARBA" id="ARBA00023015"/>
    </source>
</evidence>
<evidence type="ECO:0000256" key="5">
    <source>
        <dbReference type="ARBA" id="ARBA00022603"/>
    </source>
</evidence>
<keyword evidence="4" id="KW-0158">Chromosome</keyword>
<dbReference type="Gene3D" id="2.170.270.10">
    <property type="entry name" value="SET domain"/>
    <property type="match status" value="1"/>
</dbReference>
<dbReference type="CDD" id="cd19172">
    <property type="entry name" value="SET_SETD2"/>
    <property type="match status" value="1"/>
</dbReference>
<keyword evidence="6" id="KW-0808">Transferase</keyword>
<evidence type="ECO:0000313" key="17">
    <source>
        <dbReference type="Proteomes" id="UP000078512"/>
    </source>
</evidence>
<evidence type="ECO:0000259" key="14">
    <source>
        <dbReference type="PROSITE" id="PS50868"/>
    </source>
</evidence>
<dbReference type="PANTHER" id="PTHR46711">
    <property type="entry name" value="HISTONE-LYSINE N-METHYLTRANSFERASE SETD2"/>
    <property type="match status" value="1"/>
</dbReference>
<feature type="compositionally biased region" description="Basic and acidic residues" evidence="11">
    <location>
        <begin position="171"/>
        <end position="182"/>
    </location>
</feature>
<feature type="compositionally biased region" description="Low complexity" evidence="11">
    <location>
        <begin position="974"/>
        <end position="986"/>
    </location>
</feature>
<feature type="compositionally biased region" description="Polar residues" evidence="11">
    <location>
        <begin position="670"/>
        <end position="679"/>
    </location>
</feature>
<evidence type="ECO:0000259" key="15">
    <source>
        <dbReference type="PROSITE" id="PS51215"/>
    </source>
</evidence>
<dbReference type="InterPro" id="IPR003616">
    <property type="entry name" value="Post-SET_dom"/>
</dbReference>
<dbReference type="Gene3D" id="2.20.70.10">
    <property type="match status" value="1"/>
</dbReference>
<feature type="region of interest" description="Disordered" evidence="11">
    <location>
        <begin position="1"/>
        <end position="51"/>
    </location>
</feature>
<feature type="compositionally biased region" description="Polar residues" evidence="11">
    <location>
        <begin position="1341"/>
        <end position="1366"/>
    </location>
</feature>
<evidence type="ECO:0000256" key="2">
    <source>
        <dbReference type="ARBA" id="ARBA00004286"/>
    </source>
</evidence>
<dbReference type="GO" id="GO:0005634">
    <property type="term" value="C:nucleus"/>
    <property type="evidence" value="ECO:0007669"/>
    <property type="project" value="UniProtKB-SubCell"/>
</dbReference>
<keyword evidence="8" id="KW-0805">Transcription regulation</keyword>
<dbReference type="InterPro" id="IPR036020">
    <property type="entry name" value="WW_dom_sf"/>
</dbReference>
<feature type="domain" description="WW" evidence="12">
    <location>
        <begin position="1097"/>
        <end position="1130"/>
    </location>
</feature>
<feature type="compositionally biased region" description="Basic and acidic residues" evidence="11">
    <location>
        <begin position="128"/>
        <end position="137"/>
    </location>
</feature>
<dbReference type="SMART" id="SM00508">
    <property type="entry name" value="PostSET"/>
    <property type="match status" value="1"/>
</dbReference>
<dbReference type="InterPro" id="IPR044437">
    <property type="entry name" value="SETD2/Set2_SET"/>
</dbReference>
<accession>A0A197JVU5</accession>
<dbReference type="PROSITE" id="PS50280">
    <property type="entry name" value="SET"/>
    <property type="match status" value="1"/>
</dbReference>
<feature type="region of interest" description="Disordered" evidence="11">
    <location>
        <begin position="974"/>
        <end position="1060"/>
    </location>
</feature>
<feature type="compositionally biased region" description="Low complexity" evidence="11">
    <location>
        <begin position="22"/>
        <end position="46"/>
    </location>
</feature>
<comment type="subcellular location">
    <subcellularLocation>
        <location evidence="2">Chromosome</location>
    </subcellularLocation>
    <subcellularLocation>
        <location evidence="1">Nucleus</location>
    </subcellularLocation>
</comment>
<dbReference type="SUPFAM" id="SSF82199">
    <property type="entry name" value="SET domain"/>
    <property type="match status" value="1"/>
</dbReference>
<feature type="compositionally biased region" description="Basic and acidic residues" evidence="11">
    <location>
        <begin position="750"/>
        <end position="763"/>
    </location>
</feature>
<dbReference type="Gene3D" id="1.10.1740.100">
    <property type="entry name" value="Set2, Rpb1 interacting domain"/>
    <property type="match status" value="1"/>
</dbReference>
<feature type="region of interest" description="Disordered" evidence="11">
    <location>
        <begin position="81"/>
        <end position="232"/>
    </location>
</feature>
<feature type="region of interest" description="Disordered" evidence="11">
    <location>
        <begin position="1087"/>
        <end position="1108"/>
    </location>
</feature>
<feature type="region of interest" description="Disordered" evidence="11">
    <location>
        <begin position="644"/>
        <end position="952"/>
    </location>
</feature>
<dbReference type="InterPro" id="IPR046341">
    <property type="entry name" value="SET_dom_sf"/>
</dbReference>
<feature type="compositionally biased region" description="Low complexity" evidence="11">
    <location>
        <begin position="96"/>
        <end position="111"/>
    </location>
</feature>
<keyword evidence="17" id="KW-1185">Reference proteome</keyword>
<dbReference type="STRING" id="1314771.A0A197JVU5"/>
<dbReference type="PANTHER" id="PTHR46711:SF1">
    <property type="entry name" value="HISTONE-LYSINE N-METHYLTRANSFERASE SETD2"/>
    <property type="match status" value="1"/>
</dbReference>
<evidence type="ECO:0000256" key="1">
    <source>
        <dbReference type="ARBA" id="ARBA00004123"/>
    </source>
</evidence>
<feature type="compositionally biased region" description="Low complexity" evidence="11">
    <location>
        <begin position="1049"/>
        <end position="1060"/>
    </location>
</feature>
<feature type="compositionally biased region" description="Low complexity" evidence="11">
    <location>
        <begin position="941"/>
        <end position="952"/>
    </location>
</feature>
<dbReference type="SMART" id="SM00570">
    <property type="entry name" value="AWS"/>
    <property type="match status" value="1"/>
</dbReference>
<gene>
    <name evidence="16" type="ORF">K457DRAFT_126801</name>
</gene>
<dbReference type="InterPro" id="IPR001214">
    <property type="entry name" value="SET_dom"/>
</dbReference>
<dbReference type="EC" id="2.1.1.359" evidence="3"/>
<evidence type="ECO:0000256" key="3">
    <source>
        <dbReference type="ARBA" id="ARBA00012178"/>
    </source>
</evidence>
<feature type="compositionally biased region" description="Polar residues" evidence="11">
    <location>
        <begin position="1229"/>
        <end position="1246"/>
    </location>
</feature>
<dbReference type="InterPro" id="IPR042294">
    <property type="entry name" value="SETD2_animal"/>
</dbReference>
<feature type="compositionally biased region" description="Polar residues" evidence="11">
    <location>
        <begin position="881"/>
        <end position="890"/>
    </location>
</feature>
<sequence length="1449" mass="159990">MLPSLLKDDSMMESGRVTQHRASGSADSSAGPSSTNSSTSTSPSSSICDAMMTIEHAKETGFSSIIPELKQDEPEICASLASLHAPFSEPGTPTKAAFPSNSQPQAASQSPKLEKLEISSPIPLSRLFDFDKEDQSSDKIVLNESERQYQQKLKDEFDAGFKDIQDEDRNDFEPSDRADSFTRPRSRRIVYDSDDEEVHVDDEEEENDSRLYRSKHSVPPPPPPPPLGPPTIKSLPSAMNDAQSTYQQIEHNIYRGANTGNSPVDDCLPCQCKYNPSRDPRWKACGPDCINRNLLVECIEDDCPCGSYCLNRRFQMKQNADVDVVKTEKKGFGLRAMEGLPAGSFVMEYIGEVLPHSSFVKRTREYSLAGVEHFYFMSLQSDEVIDATKKGCLARFINHSCNPNCHLEKWVVGSKLRIGIFTIKRVAEGEELTFDYQFERYGAEAQKCYCGEANCSGFIGGNKRSSATRLDDYNHLDEVEDEDEIDLENQMSLRHPKKDKGHDGDYEEEIEERRVTRGIEDPILMEKLARIMFMKPKVEKSKRLLAKLMATTERACLRRFLVLHGLVILKAWLKHYKDEPDIIMGIMFVLPSIPLLSRNAIEDSLIEEAVQEVADGPECPSKDMAQEVLGQWKELKPSYRIPKAKKQVVTASTTNTTTDAASTPVDEPSTFMSPAESNGSGAGEGLGKRQYDDEERASTPAGMEKRGRFDGGSDQTPAEEIDASASASATPQDAASRYHNHPFDSPEYSSRSDSHRGPEHYGRMADSYGRLDMYGRMEPHSREGSYGRSGDSGYSRSESYGRIDPYGMSKNGYERGRYEHYRSDRDRERERYYEYYRERDYDREFRNHREPRERIYNQPPPSPRRRSRDGSPAAPARRELSQSPATQQGVWSKEASRPTSPAKEGVAQRPDSGIAAQADASQVIPLGPRVPETLSEQATISGTGTVSTSTAPPVSAAVAAVQSLVLGDDTVVRSPSAAASRNSSPPTQATPTPLRNYSLPADLQSAGSALAPASADQSTPAVALGPPSLQQSNGYQYRSNSGHGDYPHSRYGSHSGSYSNSQYYRHSSNYPSYSKPHYYRSASSRAYSSSSLYPPSTELPPNWSKASDPEGRIYYYNEITRATQWDPPRVESSAEVQPEPTPTAPLSHYGPTSSTHSYHRTPQSRHQQPISTARVPSPEPPKPVNIDGFTQEQLQEVIGRAYDKQKQKHLANGSGSAGASVHDVDSPSARLTNPHSPSAMRLSSSGKPLKPMNEKDLKAALSATVVKNMAKYKAKLGSSEAFKKHARRITHLIADKEMRSKSFKAGELTEVTQGMKNKIRRFIKDYMTKLFKKLPKEERSSSGSTAASLVNGSKPTQSHSLGQGQDNLPAVYHGSIVPSKEQGSTPIGKKYIKGGDKKSMGYGDVEVDDDDDVAYGEGDDGDEEGDLEAEDDDDGGVAAVPSASVELPL</sequence>
<dbReference type="Pfam" id="PF00856">
    <property type="entry name" value="SET"/>
    <property type="match status" value="1"/>
</dbReference>
<feature type="compositionally biased region" description="Basic and acidic residues" evidence="11">
    <location>
        <begin position="773"/>
        <end position="785"/>
    </location>
</feature>
<dbReference type="PROSITE" id="PS01159">
    <property type="entry name" value="WW_DOMAIN_1"/>
    <property type="match status" value="1"/>
</dbReference>
<name>A0A197JVU5_9FUNG</name>
<dbReference type="InterPro" id="IPR013257">
    <property type="entry name" value="SRI"/>
</dbReference>
<feature type="compositionally biased region" description="Basic and acidic residues" evidence="11">
    <location>
        <begin position="812"/>
        <end position="855"/>
    </location>
</feature>
<feature type="compositionally biased region" description="Acidic residues" evidence="11">
    <location>
        <begin position="1405"/>
        <end position="1435"/>
    </location>
</feature>
<feature type="region of interest" description="Disordered" evidence="11">
    <location>
        <begin position="1335"/>
        <end position="1449"/>
    </location>
</feature>
<evidence type="ECO:0000256" key="7">
    <source>
        <dbReference type="ARBA" id="ARBA00022691"/>
    </source>
</evidence>
<dbReference type="OrthoDB" id="422362at2759"/>
<feature type="compositionally biased region" description="Basic and acidic residues" evidence="11">
    <location>
        <begin position="1"/>
        <end position="10"/>
    </location>
</feature>
<feature type="domain" description="SET" evidence="13">
    <location>
        <begin position="320"/>
        <end position="437"/>
    </location>
</feature>
<evidence type="ECO:0000256" key="9">
    <source>
        <dbReference type="ARBA" id="ARBA00023163"/>
    </source>
</evidence>
<protein>
    <recommendedName>
        <fullName evidence="3">[histone H3]-lysine(36) N-trimethyltransferase</fullName>
        <ecNumber evidence="3">2.1.1.359</ecNumber>
    </recommendedName>
</protein>
<evidence type="ECO:0000256" key="11">
    <source>
        <dbReference type="SAM" id="MobiDB-lite"/>
    </source>
</evidence>
<dbReference type="PROSITE" id="PS51215">
    <property type="entry name" value="AWS"/>
    <property type="match status" value="1"/>
</dbReference>
<reference evidence="16 17" key="1">
    <citation type="submission" date="2016-05" db="EMBL/GenBank/DDBJ databases">
        <title>Genome sequencing reveals origins of a unique bacterial endosymbiosis in the earliest lineages of terrestrial Fungi.</title>
        <authorList>
            <consortium name="DOE Joint Genome Institute"/>
            <person name="Uehling J."/>
            <person name="Gryganskyi A."/>
            <person name="Hameed K."/>
            <person name="Tschaplinski T."/>
            <person name="Misztal P."/>
            <person name="Wu S."/>
            <person name="Desiro A."/>
            <person name="Vande Pol N."/>
            <person name="Du Z.-Y."/>
            <person name="Zienkiewicz A."/>
            <person name="Zienkiewicz K."/>
            <person name="Morin E."/>
            <person name="Tisserant E."/>
            <person name="Splivallo R."/>
            <person name="Hainaut M."/>
            <person name="Henrissat B."/>
            <person name="Ohm R."/>
            <person name="Kuo A."/>
            <person name="Yan J."/>
            <person name="Lipzen A."/>
            <person name="Nolan M."/>
            <person name="Labutti K."/>
            <person name="Barry K."/>
            <person name="Goldstein A."/>
            <person name="Labbe J."/>
            <person name="Schadt C."/>
            <person name="Tuskan G."/>
            <person name="Grigoriev I."/>
            <person name="Martin F."/>
            <person name="Vilgalys R."/>
            <person name="Bonito G."/>
        </authorList>
    </citation>
    <scope>NUCLEOTIDE SEQUENCE [LARGE SCALE GENOMIC DNA]</scope>
    <source>
        <strain evidence="16 17">AG-77</strain>
    </source>
</reference>
<dbReference type="GO" id="GO:0006355">
    <property type="term" value="P:regulation of DNA-templated transcription"/>
    <property type="evidence" value="ECO:0007669"/>
    <property type="project" value="InterPro"/>
</dbReference>
<dbReference type="GO" id="GO:0140955">
    <property type="term" value="F:histone H3K36 trimethyltransferase activity"/>
    <property type="evidence" value="ECO:0007669"/>
    <property type="project" value="UniProtKB-EC"/>
</dbReference>
<keyword evidence="10" id="KW-0539">Nucleus</keyword>
<feature type="compositionally biased region" description="Basic and acidic residues" evidence="11">
    <location>
        <begin position="144"/>
        <end position="164"/>
    </location>
</feature>
<evidence type="ECO:0000256" key="10">
    <source>
        <dbReference type="ARBA" id="ARBA00023242"/>
    </source>
</evidence>
<feature type="domain" description="AWS" evidence="15">
    <location>
        <begin position="265"/>
        <end position="318"/>
    </location>
</feature>
<proteinExistence type="predicted"/>
<evidence type="ECO:0000259" key="13">
    <source>
        <dbReference type="PROSITE" id="PS50280"/>
    </source>
</evidence>
<dbReference type="Pfam" id="PF08236">
    <property type="entry name" value="SRI"/>
    <property type="match status" value="1"/>
</dbReference>
<dbReference type="Proteomes" id="UP000078512">
    <property type="component" value="Unassembled WGS sequence"/>
</dbReference>
<feature type="region of interest" description="Disordered" evidence="11">
    <location>
        <begin position="487"/>
        <end position="511"/>
    </location>
</feature>
<evidence type="ECO:0000256" key="6">
    <source>
        <dbReference type="ARBA" id="ARBA00022679"/>
    </source>
</evidence>
<keyword evidence="5" id="KW-0489">Methyltransferase</keyword>
<feature type="domain" description="Post-SET" evidence="14">
    <location>
        <begin position="444"/>
        <end position="460"/>
    </location>
</feature>
<feature type="compositionally biased region" description="Polar residues" evidence="11">
    <location>
        <begin position="1028"/>
        <end position="1042"/>
    </location>
</feature>
<feature type="compositionally biased region" description="Low complexity" evidence="11">
    <location>
        <begin position="786"/>
        <end position="802"/>
    </location>
</feature>
<feature type="compositionally biased region" description="Pro residues" evidence="11">
    <location>
        <begin position="218"/>
        <end position="229"/>
    </location>
</feature>
<dbReference type="InterPro" id="IPR006560">
    <property type="entry name" value="AWS_dom"/>
</dbReference>
<dbReference type="Pfam" id="PF00397">
    <property type="entry name" value="WW"/>
    <property type="match status" value="1"/>
</dbReference>
<feature type="compositionally biased region" description="Low complexity" evidence="11">
    <location>
        <begin position="650"/>
        <end position="663"/>
    </location>
</feature>
<dbReference type="PROSITE" id="PS50868">
    <property type="entry name" value="POST_SET"/>
    <property type="match status" value="1"/>
</dbReference>
<dbReference type="CDD" id="cd00201">
    <property type="entry name" value="WW"/>
    <property type="match status" value="1"/>
</dbReference>
<dbReference type="SMART" id="SM00317">
    <property type="entry name" value="SET"/>
    <property type="match status" value="1"/>
</dbReference>
<dbReference type="InterPro" id="IPR001202">
    <property type="entry name" value="WW_dom"/>
</dbReference>
<feature type="region of interest" description="Disordered" evidence="11">
    <location>
        <begin position="1126"/>
        <end position="1187"/>
    </location>
</feature>
<keyword evidence="9" id="KW-0804">Transcription</keyword>
<dbReference type="GO" id="GO:0032259">
    <property type="term" value="P:methylation"/>
    <property type="evidence" value="ECO:0007669"/>
    <property type="project" value="UniProtKB-KW"/>
</dbReference>
<dbReference type="SUPFAM" id="SSF51045">
    <property type="entry name" value="WW domain"/>
    <property type="match status" value="1"/>
</dbReference>
<feature type="compositionally biased region" description="Low complexity" evidence="11">
    <location>
        <begin position="1087"/>
        <end position="1096"/>
    </location>
</feature>
<evidence type="ECO:0000259" key="12">
    <source>
        <dbReference type="PROSITE" id="PS50020"/>
    </source>
</evidence>
<dbReference type="GO" id="GO:0005694">
    <property type="term" value="C:chromosome"/>
    <property type="evidence" value="ECO:0007669"/>
    <property type="project" value="UniProtKB-SubCell"/>
</dbReference>
<organism evidence="16 17">
    <name type="scientific">Linnemannia elongata AG-77</name>
    <dbReference type="NCBI Taxonomy" id="1314771"/>
    <lineage>
        <taxon>Eukaryota</taxon>
        <taxon>Fungi</taxon>
        <taxon>Fungi incertae sedis</taxon>
        <taxon>Mucoromycota</taxon>
        <taxon>Mortierellomycotina</taxon>
        <taxon>Mortierellomycetes</taxon>
        <taxon>Mortierellales</taxon>
        <taxon>Mortierellaceae</taxon>
        <taxon>Linnemannia</taxon>
    </lineage>
</organism>
<feature type="region of interest" description="Disordered" evidence="11">
    <location>
        <begin position="1203"/>
        <end position="1251"/>
    </location>
</feature>
<dbReference type="SMART" id="SM00456">
    <property type="entry name" value="WW"/>
    <property type="match status" value="1"/>
</dbReference>
<keyword evidence="7" id="KW-0949">S-adenosyl-L-methionine</keyword>
<feature type="compositionally biased region" description="Acidic residues" evidence="11">
    <location>
        <begin position="192"/>
        <end position="207"/>
    </location>
</feature>
<dbReference type="Pfam" id="PF17907">
    <property type="entry name" value="AWS"/>
    <property type="match status" value="1"/>
</dbReference>